<keyword evidence="2" id="KW-1185">Reference proteome</keyword>
<comment type="caution">
    <text evidence="1">The sequence shown here is derived from an EMBL/GenBank/DDBJ whole genome shotgun (WGS) entry which is preliminary data.</text>
</comment>
<protein>
    <submittedName>
        <fullName evidence="1">Uncharacterized protein</fullName>
    </submittedName>
</protein>
<sequence length="90" mass="9864">VASHCPLLTGQAIGHCTIDQAALASYSNILGQIISKTANRLNMHPTGKAWHSTLSKRPINTDPKPAFQFHKTCTTFTKKIIFKSFLSHSS</sequence>
<gene>
    <name evidence="1" type="ORF">DCAF_LOCUS7328</name>
</gene>
<dbReference type="AlphaFoldDB" id="A0AAV1R7Z0"/>
<dbReference type="Proteomes" id="UP001314170">
    <property type="component" value="Unassembled WGS sequence"/>
</dbReference>
<reference evidence="1 2" key="1">
    <citation type="submission" date="2024-01" db="EMBL/GenBank/DDBJ databases">
        <authorList>
            <person name="Waweru B."/>
        </authorList>
    </citation>
    <scope>NUCLEOTIDE SEQUENCE [LARGE SCALE GENOMIC DNA]</scope>
</reference>
<evidence type="ECO:0000313" key="1">
    <source>
        <dbReference type="EMBL" id="CAK7329573.1"/>
    </source>
</evidence>
<feature type="non-terminal residue" evidence="1">
    <location>
        <position position="1"/>
    </location>
</feature>
<evidence type="ECO:0000313" key="2">
    <source>
        <dbReference type="Proteomes" id="UP001314170"/>
    </source>
</evidence>
<name>A0AAV1R7Z0_9ROSI</name>
<dbReference type="EMBL" id="CAWUPB010000913">
    <property type="protein sequence ID" value="CAK7329573.1"/>
    <property type="molecule type" value="Genomic_DNA"/>
</dbReference>
<proteinExistence type="predicted"/>
<accession>A0AAV1R7Z0</accession>
<organism evidence="1 2">
    <name type="scientific">Dovyalis caffra</name>
    <dbReference type="NCBI Taxonomy" id="77055"/>
    <lineage>
        <taxon>Eukaryota</taxon>
        <taxon>Viridiplantae</taxon>
        <taxon>Streptophyta</taxon>
        <taxon>Embryophyta</taxon>
        <taxon>Tracheophyta</taxon>
        <taxon>Spermatophyta</taxon>
        <taxon>Magnoliopsida</taxon>
        <taxon>eudicotyledons</taxon>
        <taxon>Gunneridae</taxon>
        <taxon>Pentapetalae</taxon>
        <taxon>rosids</taxon>
        <taxon>fabids</taxon>
        <taxon>Malpighiales</taxon>
        <taxon>Salicaceae</taxon>
        <taxon>Flacourtieae</taxon>
        <taxon>Dovyalis</taxon>
    </lineage>
</organism>